<evidence type="ECO:0000256" key="4">
    <source>
        <dbReference type="ARBA" id="ARBA00022825"/>
    </source>
</evidence>
<comment type="similarity">
    <text evidence="1">Belongs to the peptidase S51 family.</text>
</comment>
<reference evidence="6 7" key="2">
    <citation type="submission" date="2020-05" db="EMBL/GenBank/DDBJ databases">
        <authorList>
            <person name="Khan S.A."/>
            <person name="Jeon C.O."/>
            <person name="Chun B.H."/>
        </authorList>
    </citation>
    <scope>NUCLEOTIDE SEQUENCE [LARGE SCALE GENOMIC DNA]</scope>
    <source>
        <strain evidence="6 7">H242</strain>
    </source>
</reference>
<evidence type="ECO:0000256" key="2">
    <source>
        <dbReference type="ARBA" id="ARBA00022670"/>
    </source>
</evidence>
<dbReference type="PANTHER" id="PTHR36175">
    <property type="entry name" value="CYANOPHYCINASE"/>
    <property type="match status" value="1"/>
</dbReference>
<evidence type="ECO:0000313" key="6">
    <source>
        <dbReference type="EMBL" id="QJW85315.1"/>
    </source>
</evidence>
<keyword evidence="7" id="KW-1185">Reference proteome</keyword>
<feature type="region of interest" description="Disordered" evidence="5">
    <location>
        <begin position="137"/>
        <end position="156"/>
    </location>
</feature>
<evidence type="ECO:0000256" key="1">
    <source>
        <dbReference type="ARBA" id="ARBA00006534"/>
    </source>
</evidence>
<proteinExistence type="inferred from homology"/>
<evidence type="ECO:0000313" key="7">
    <source>
        <dbReference type="Proteomes" id="UP000500826"/>
    </source>
</evidence>
<dbReference type="InterPro" id="IPR005320">
    <property type="entry name" value="Peptidase_S51"/>
</dbReference>
<dbReference type="Gene3D" id="3.40.50.880">
    <property type="match status" value="1"/>
</dbReference>
<dbReference type="InterPro" id="IPR029062">
    <property type="entry name" value="Class_I_gatase-like"/>
</dbReference>
<dbReference type="PANTHER" id="PTHR36175:SF1">
    <property type="entry name" value="CYANOPHYCINASE"/>
    <property type="match status" value="1"/>
</dbReference>
<evidence type="ECO:0000256" key="3">
    <source>
        <dbReference type="ARBA" id="ARBA00022801"/>
    </source>
</evidence>
<gene>
    <name evidence="6" type="ORF">HK414_23840</name>
</gene>
<accession>A0ABX6P5H9</accession>
<sequence length="156" mass="16423">MRRRDFLASSLLAGATHRLAAQAPAPGTLFVIGGAEDRVHDRHILRRFLAHAGGPQARIRMLATASSVPLIVGASYRAAFAEIGATDCELLPLLEGDAAFQPEVVQAIPEADAIFITGGNQARLMEVLRETPAWKPCGMSTGSSGAASPAPARARR</sequence>
<name>A0ABX6P5H9_9BURK</name>
<feature type="compositionally biased region" description="Low complexity" evidence="5">
    <location>
        <begin position="142"/>
        <end position="156"/>
    </location>
</feature>
<keyword evidence="4" id="KW-0720">Serine protease</keyword>
<dbReference type="EMBL" id="CP053418">
    <property type="protein sequence ID" value="QJW85315.1"/>
    <property type="molecule type" value="Genomic_DNA"/>
</dbReference>
<evidence type="ECO:0000256" key="5">
    <source>
        <dbReference type="SAM" id="MobiDB-lite"/>
    </source>
</evidence>
<protein>
    <submittedName>
        <fullName evidence="6">Type 1 glutamine amidotransferase-like domain-containing protein</fullName>
    </submittedName>
</protein>
<keyword evidence="3" id="KW-0378">Hydrolase</keyword>
<keyword evidence="2" id="KW-0645">Protease</keyword>
<organism evidence="6 7">
    <name type="scientific">Ramlibacter terrae</name>
    <dbReference type="NCBI Taxonomy" id="2732511"/>
    <lineage>
        <taxon>Bacteria</taxon>
        <taxon>Pseudomonadati</taxon>
        <taxon>Pseudomonadota</taxon>
        <taxon>Betaproteobacteria</taxon>
        <taxon>Burkholderiales</taxon>
        <taxon>Comamonadaceae</taxon>
        <taxon>Ramlibacter</taxon>
    </lineage>
</organism>
<reference evidence="6 7" key="1">
    <citation type="submission" date="2020-05" db="EMBL/GenBank/DDBJ databases">
        <title>Ramlibacter rhizophilus sp. nov., isolated from rhizosphere soil of national flower Mugunghwa from South Korea.</title>
        <authorList>
            <person name="Zheng-Fei Y."/>
            <person name="Huan T."/>
        </authorList>
    </citation>
    <scope>NUCLEOTIDE SEQUENCE [LARGE SCALE GENOMIC DNA]</scope>
    <source>
        <strain evidence="6 7">H242</strain>
    </source>
</reference>
<dbReference type="Proteomes" id="UP000500826">
    <property type="component" value="Chromosome"/>
</dbReference>
<dbReference type="Pfam" id="PF03575">
    <property type="entry name" value="Peptidase_S51"/>
    <property type="match status" value="1"/>
</dbReference>
<dbReference type="SUPFAM" id="SSF52317">
    <property type="entry name" value="Class I glutamine amidotransferase-like"/>
    <property type="match status" value="1"/>
</dbReference>